<dbReference type="GO" id="GO:0050661">
    <property type="term" value="F:NADP binding"/>
    <property type="evidence" value="ECO:0007669"/>
    <property type="project" value="InterPro"/>
</dbReference>
<feature type="domain" description="Aldehyde dehydrogenase" evidence="8">
    <location>
        <begin position="19"/>
        <end position="278"/>
    </location>
</feature>
<keyword evidence="2 7" id="KW-0028">Amino-acid biosynthesis</keyword>
<dbReference type="InterPro" id="IPR015590">
    <property type="entry name" value="Aldehyde_DH_dom"/>
</dbReference>
<comment type="function">
    <text evidence="7">Catalyzes the NADPH-dependent reduction of L-glutamate 5-phosphate into L-glutamate 5-semialdehyde and phosphate. The product spontaneously undergoes cyclization to form 1-pyrroline-5-carboxylate.</text>
</comment>
<dbReference type="NCBIfam" id="NF001221">
    <property type="entry name" value="PRK00197.1"/>
    <property type="match status" value="1"/>
</dbReference>
<dbReference type="InterPro" id="IPR016162">
    <property type="entry name" value="Ald_DH_N"/>
</dbReference>
<dbReference type="Proteomes" id="UP000823896">
    <property type="component" value="Unassembled WGS sequence"/>
</dbReference>
<dbReference type="AlphaFoldDB" id="A0A9D2NPU2"/>
<comment type="subcellular location">
    <subcellularLocation>
        <location evidence="7">Cytoplasm</location>
    </subcellularLocation>
</comment>
<dbReference type="GO" id="GO:0055129">
    <property type="term" value="P:L-proline biosynthetic process"/>
    <property type="evidence" value="ECO:0007669"/>
    <property type="project" value="UniProtKB-UniRule"/>
</dbReference>
<dbReference type="InterPro" id="IPR016163">
    <property type="entry name" value="Ald_DH_C"/>
</dbReference>
<dbReference type="InterPro" id="IPR012134">
    <property type="entry name" value="Glu-5-SA_DH"/>
</dbReference>
<comment type="pathway">
    <text evidence="1 7">Amino-acid biosynthesis; L-proline biosynthesis; L-glutamate 5-semialdehyde from L-glutamate: step 2/2.</text>
</comment>
<evidence type="ECO:0000256" key="6">
    <source>
        <dbReference type="ARBA" id="ARBA00049024"/>
    </source>
</evidence>
<dbReference type="EMBL" id="DWWM01000027">
    <property type="protein sequence ID" value="HJC36381.1"/>
    <property type="molecule type" value="Genomic_DNA"/>
</dbReference>
<dbReference type="Pfam" id="PF00171">
    <property type="entry name" value="Aldedh"/>
    <property type="match status" value="1"/>
</dbReference>
<dbReference type="PANTHER" id="PTHR11063:SF8">
    <property type="entry name" value="DELTA-1-PYRROLINE-5-CARBOXYLATE SYNTHASE"/>
    <property type="match status" value="1"/>
</dbReference>
<dbReference type="InterPro" id="IPR000965">
    <property type="entry name" value="GPR_dom"/>
</dbReference>
<evidence type="ECO:0000256" key="2">
    <source>
        <dbReference type="ARBA" id="ARBA00022605"/>
    </source>
</evidence>
<evidence type="ECO:0000256" key="3">
    <source>
        <dbReference type="ARBA" id="ARBA00022650"/>
    </source>
</evidence>
<dbReference type="GO" id="GO:0004350">
    <property type="term" value="F:glutamate-5-semialdehyde dehydrogenase activity"/>
    <property type="evidence" value="ECO:0007669"/>
    <property type="project" value="UniProtKB-UniRule"/>
</dbReference>
<dbReference type="PIRSF" id="PIRSF000151">
    <property type="entry name" value="GPR"/>
    <property type="match status" value="1"/>
</dbReference>
<gene>
    <name evidence="7" type="primary">proA</name>
    <name evidence="9" type="ORF">H9702_04540</name>
</gene>
<evidence type="ECO:0000313" key="10">
    <source>
        <dbReference type="Proteomes" id="UP000823896"/>
    </source>
</evidence>
<organism evidence="9 10">
    <name type="scientific">Candidatus Merdibacter merdavium</name>
    <dbReference type="NCBI Taxonomy" id="2838692"/>
    <lineage>
        <taxon>Bacteria</taxon>
        <taxon>Bacillati</taxon>
        <taxon>Bacillota</taxon>
        <taxon>Erysipelotrichia</taxon>
        <taxon>Erysipelotrichales</taxon>
        <taxon>Erysipelotrichaceae</taxon>
        <taxon>Merdibacter</taxon>
    </lineage>
</organism>
<reference evidence="9" key="1">
    <citation type="journal article" date="2021" name="PeerJ">
        <title>Extensive microbial diversity within the chicken gut microbiome revealed by metagenomics and culture.</title>
        <authorList>
            <person name="Gilroy R."/>
            <person name="Ravi A."/>
            <person name="Getino M."/>
            <person name="Pursley I."/>
            <person name="Horton D.L."/>
            <person name="Alikhan N.F."/>
            <person name="Baker D."/>
            <person name="Gharbi K."/>
            <person name="Hall N."/>
            <person name="Watson M."/>
            <person name="Adriaenssens E.M."/>
            <person name="Foster-Nyarko E."/>
            <person name="Jarju S."/>
            <person name="Secka A."/>
            <person name="Antonio M."/>
            <person name="Oren A."/>
            <person name="Chaudhuri R.R."/>
            <person name="La Ragione R."/>
            <person name="Hildebrand F."/>
            <person name="Pallen M.J."/>
        </authorList>
    </citation>
    <scope>NUCLEOTIDE SEQUENCE</scope>
    <source>
        <strain evidence="9">CHK187-11901</strain>
    </source>
</reference>
<evidence type="ECO:0000259" key="8">
    <source>
        <dbReference type="Pfam" id="PF00171"/>
    </source>
</evidence>
<keyword evidence="7" id="KW-0963">Cytoplasm</keyword>
<dbReference type="Gene3D" id="3.40.309.10">
    <property type="entry name" value="Aldehyde Dehydrogenase, Chain A, domain 2"/>
    <property type="match status" value="1"/>
</dbReference>
<evidence type="ECO:0000256" key="1">
    <source>
        <dbReference type="ARBA" id="ARBA00004985"/>
    </source>
</evidence>
<comment type="caution">
    <text evidence="9">The sequence shown here is derived from an EMBL/GenBank/DDBJ whole genome shotgun (WGS) entry which is preliminary data.</text>
</comment>
<dbReference type="NCBIfam" id="TIGR00407">
    <property type="entry name" value="proA"/>
    <property type="match status" value="1"/>
</dbReference>
<dbReference type="InterPro" id="IPR016161">
    <property type="entry name" value="Ald_DH/histidinol_DH"/>
</dbReference>
<proteinExistence type="inferred from homology"/>
<dbReference type="HAMAP" id="MF_00412">
    <property type="entry name" value="ProA"/>
    <property type="match status" value="1"/>
</dbReference>
<evidence type="ECO:0000313" key="9">
    <source>
        <dbReference type="EMBL" id="HJC36381.1"/>
    </source>
</evidence>
<comment type="catalytic activity">
    <reaction evidence="6 7">
        <text>L-glutamate 5-semialdehyde + phosphate + NADP(+) = L-glutamyl 5-phosphate + NADPH + H(+)</text>
        <dbReference type="Rhea" id="RHEA:19541"/>
        <dbReference type="ChEBI" id="CHEBI:15378"/>
        <dbReference type="ChEBI" id="CHEBI:43474"/>
        <dbReference type="ChEBI" id="CHEBI:57783"/>
        <dbReference type="ChEBI" id="CHEBI:58066"/>
        <dbReference type="ChEBI" id="CHEBI:58274"/>
        <dbReference type="ChEBI" id="CHEBI:58349"/>
        <dbReference type="EC" id="1.2.1.41"/>
    </reaction>
</comment>
<accession>A0A9D2NPU2</accession>
<sequence>MSELSELYEQGVRCHQAAYALAQCGSAVKDAALARIADVLLAEREQILQANAQDIAAARAAGRSASFIDRLALDEQRIEGICAGVREVMALADPCGRVLEEWDRGELHFVKKSVPIGVIGIIFEARPNVCVDAAALCLKSGNVCYLRGSRETIRTNRVLVELMRQALKDSGLNEDCIALVLDTSHAAADDFMKMNDCLDLLIPRGSARLIEHCVKNATVPLIETGSGNCIIYVDRSVDADEVIPVIINAKCQRVSVCNACESLLIHRERLDLVPGLLAALKENGVKIHADETICAMDDSLIPATEADYGKEYLDYEISIHCVDSLQEAIDHINAHHTMHSDAILSNDPQAIERFMNGVDAAVVYANASTRFSDGNEFGFGAEIGISTQKIHARGPMGLRELTTYKYQVYGKGTIRK</sequence>
<keyword evidence="4 7" id="KW-0521">NADP</keyword>
<evidence type="ECO:0000256" key="5">
    <source>
        <dbReference type="ARBA" id="ARBA00023002"/>
    </source>
</evidence>
<dbReference type="CDD" id="cd07079">
    <property type="entry name" value="ALDH_F18-19_ProA-GPR"/>
    <property type="match status" value="1"/>
</dbReference>
<protein>
    <recommendedName>
        <fullName evidence="7">Gamma-glutamyl phosphate reductase</fullName>
        <shortName evidence="7">GPR</shortName>
        <ecNumber evidence="7">1.2.1.41</ecNumber>
    </recommendedName>
    <alternativeName>
        <fullName evidence="7">Glutamate-5-semialdehyde dehydrogenase</fullName>
    </alternativeName>
    <alternativeName>
        <fullName evidence="7">Glutamyl-gamma-semialdehyde dehydrogenase</fullName>
        <shortName evidence="7">GSA dehydrogenase</shortName>
    </alternativeName>
</protein>
<dbReference type="Gene3D" id="3.40.605.10">
    <property type="entry name" value="Aldehyde Dehydrogenase, Chain A, domain 1"/>
    <property type="match status" value="1"/>
</dbReference>
<name>A0A9D2NPU2_9FIRM</name>
<dbReference type="GO" id="GO:0005737">
    <property type="term" value="C:cytoplasm"/>
    <property type="evidence" value="ECO:0007669"/>
    <property type="project" value="UniProtKB-SubCell"/>
</dbReference>
<reference evidence="9" key="2">
    <citation type="submission" date="2021-04" db="EMBL/GenBank/DDBJ databases">
        <authorList>
            <person name="Gilroy R."/>
        </authorList>
    </citation>
    <scope>NUCLEOTIDE SEQUENCE</scope>
    <source>
        <strain evidence="9">CHK187-11901</strain>
    </source>
</reference>
<evidence type="ECO:0000256" key="4">
    <source>
        <dbReference type="ARBA" id="ARBA00022857"/>
    </source>
</evidence>
<dbReference type="FunFam" id="3.40.309.10:FF:000006">
    <property type="entry name" value="Gamma-glutamyl phosphate reductase"/>
    <property type="match status" value="1"/>
</dbReference>
<keyword evidence="5 7" id="KW-0560">Oxidoreductase</keyword>
<keyword evidence="3 7" id="KW-0641">Proline biosynthesis</keyword>
<dbReference type="PANTHER" id="PTHR11063">
    <property type="entry name" value="GLUTAMATE SEMIALDEHYDE DEHYDROGENASE"/>
    <property type="match status" value="1"/>
</dbReference>
<comment type="similarity">
    <text evidence="7">Belongs to the gamma-glutamyl phosphate reductase family.</text>
</comment>
<dbReference type="EC" id="1.2.1.41" evidence="7"/>
<dbReference type="SUPFAM" id="SSF53720">
    <property type="entry name" value="ALDH-like"/>
    <property type="match status" value="1"/>
</dbReference>
<evidence type="ECO:0000256" key="7">
    <source>
        <dbReference type="HAMAP-Rule" id="MF_00412"/>
    </source>
</evidence>